<protein>
    <submittedName>
        <fullName evidence="1 3">Uncharacterized protein</fullName>
    </submittedName>
</protein>
<sequence length="152" mass="16174">MGSQTPAVHNSCGAADPRDNERARYSCTSAIPPGILLPRRLGTVAIDEGQALSCSTQHRRVGLPPPRTLRCNEPSSVRSDSCGARVLPEPKPVGRSVACSCRYVVPPPTNPVFIVDESGGGSAPAARRQRDGGDLFSTLWKYSLSILLQGLH</sequence>
<name>A0A6A6YR14_9PEZI</name>
<evidence type="ECO:0000313" key="3">
    <source>
        <dbReference type="RefSeq" id="XP_033578184.1"/>
    </source>
</evidence>
<gene>
    <name evidence="1 3" type="ORF">BDZ99DRAFT_462477</name>
</gene>
<dbReference type="RefSeq" id="XP_033578184.1">
    <property type="nucleotide sequence ID" value="XM_033719852.1"/>
</dbReference>
<accession>A0A6A6YR14</accession>
<dbReference type="AlphaFoldDB" id="A0A6A6YR14"/>
<evidence type="ECO:0000313" key="1">
    <source>
        <dbReference type="EMBL" id="KAF2811220.1"/>
    </source>
</evidence>
<organism evidence="1">
    <name type="scientific">Mytilinidion resinicola</name>
    <dbReference type="NCBI Taxonomy" id="574789"/>
    <lineage>
        <taxon>Eukaryota</taxon>
        <taxon>Fungi</taxon>
        <taxon>Dikarya</taxon>
        <taxon>Ascomycota</taxon>
        <taxon>Pezizomycotina</taxon>
        <taxon>Dothideomycetes</taxon>
        <taxon>Pleosporomycetidae</taxon>
        <taxon>Mytilinidiales</taxon>
        <taxon>Mytilinidiaceae</taxon>
        <taxon>Mytilinidion</taxon>
    </lineage>
</organism>
<keyword evidence="2" id="KW-1185">Reference proteome</keyword>
<reference evidence="3" key="3">
    <citation type="submission" date="2025-04" db="UniProtKB">
        <authorList>
            <consortium name="RefSeq"/>
        </authorList>
    </citation>
    <scope>IDENTIFICATION</scope>
    <source>
        <strain evidence="3">CBS 304.34</strain>
    </source>
</reference>
<reference evidence="3" key="2">
    <citation type="submission" date="2020-04" db="EMBL/GenBank/DDBJ databases">
        <authorList>
            <consortium name="NCBI Genome Project"/>
        </authorList>
    </citation>
    <scope>NUCLEOTIDE SEQUENCE</scope>
    <source>
        <strain evidence="3">CBS 304.34</strain>
    </source>
</reference>
<proteinExistence type="predicted"/>
<evidence type="ECO:0000313" key="2">
    <source>
        <dbReference type="Proteomes" id="UP000504636"/>
    </source>
</evidence>
<dbReference type="GeneID" id="54460745"/>
<dbReference type="Proteomes" id="UP000504636">
    <property type="component" value="Unplaced"/>
</dbReference>
<reference evidence="1 3" key="1">
    <citation type="journal article" date="2020" name="Stud. Mycol.">
        <title>101 Dothideomycetes genomes: a test case for predicting lifestyles and emergence of pathogens.</title>
        <authorList>
            <person name="Haridas S."/>
            <person name="Albert R."/>
            <person name="Binder M."/>
            <person name="Bloem J."/>
            <person name="Labutti K."/>
            <person name="Salamov A."/>
            <person name="Andreopoulos B."/>
            <person name="Baker S."/>
            <person name="Barry K."/>
            <person name="Bills G."/>
            <person name="Bluhm B."/>
            <person name="Cannon C."/>
            <person name="Castanera R."/>
            <person name="Culley D."/>
            <person name="Daum C."/>
            <person name="Ezra D."/>
            <person name="Gonzalez J."/>
            <person name="Henrissat B."/>
            <person name="Kuo A."/>
            <person name="Liang C."/>
            <person name="Lipzen A."/>
            <person name="Lutzoni F."/>
            <person name="Magnuson J."/>
            <person name="Mondo S."/>
            <person name="Nolan M."/>
            <person name="Ohm R."/>
            <person name="Pangilinan J."/>
            <person name="Park H.-J."/>
            <person name="Ramirez L."/>
            <person name="Alfaro M."/>
            <person name="Sun H."/>
            <person name="Tritt A."/>
            <person name="Yoshinaga Y."/>
            <person name="Zwiers L.-H."/>
            <person name="Turgeon B."/>
            <person name="Goodwin S."/>
            <person name="Spatafora J."/>
            <person name="Crous P."/>
            <person name="Grigoriev I."/>
        </authorList>
    </citation>
    <scope>NUCLEOTIDE SEQUENCE</scope>
    <source>
        <strain evidence="1 3">CBS 304.34</strain>
    </source>
</reference>
<dbReference type="EMBL" id="MU003699">
    <property type="protein sequence ID" value="KAF2811220.1"/>
    <property type="molecule type" value="Genomic_DNA"/>
</dbReference>